<dbReference type="OrthoDB" id="8856584at2"/>
<keyword evidence="2" id="KW-1185">Reference proteome</keyword>
<sequence length="165" mass="17990">MPLNLLLQLLHEKFPVTLTSDPDIRNASVLLATGLVEAEFHLDHFGYQQYESAVVFAITDEGHAEIASLKSGRCAASSDEQEWPVMPLDYLRKIGNSVFPLRIDDPAGINSVAVLNAAGMVEATLPPTCRARQSQQKFRQAVVLRVTPLGRTALVGRRGVTPVAQ</sequence>
<proteinExistence type="predicted"/>
<evidence type="ECO:0000313" key="1">
    <source>
        <dbReference type="EMBL" id="RTQ36661.1"/>
    </source>
</evidence>
<dbReference type="EMBL" id="RXOE01000001">
    <property type="protein sequence ID" value="RTQ36661.1"/>
    <property type="molecule type" value="Genomic_DNA"/>
</dbReference>
<reference evidence="1 2" key="1">
    <citation type="submission" date="2018-12" db="EMBL/GenBank/DDBJ databases">
        <title>The genome of Variovorax gossypii DSM 100435.</title>
        <authorList>
            <person name="Gao J."/>
            <person name="Sun J."/>
        </authorList>
    </citation>
    <scope>NUCLEOTIDE SEQUENCE [LARGE SCALE GENOMIC DNA]</scope>
    <source>
        <strain evidence="1 2">DSM 100435</strain>
    </source>
</reference>
<comment type="caution">
    <text evidence="1">The sequence shown here is derived from an EMBL/GenBank/DDBJ whole genome shotgun (WGS) entry which is preliminary data.</text>
</comment>
<protein>
    <submittedName>
        <fullName evidence="1">Uncharacterized protein</fullName>
    </submittedName>
</protein>
<dbReference type="AlphaFoldDB" id="A0A3S0H393"/>
<dbReference type="Proteomes" id="UP000267418">
    <property type="component" value="Unassembled WGS sequence"/>
</dbReference>
<evidence type="ECO:0000313" key="2">
    <source>
        <dbReference type="Proteomes" id="UP000267418"/>
    </source>
</evidence>
<name>A0A3S0H393_9BURK</name>
<organism evidence="1 2">
    <name type="scientific">Variovorax gossypii</name>
    <dbReference type="NCBI Taxonomy" id="1679495"/>
    <lineage>
        <taxon>Bacteria</taxon>
        <taxon>Pseudomonadati</taxon>
        <taxon>Pseudomonadota</taxon>
        <taxon>Betaproteobacteria</taxon>
        <taxon>Burkholderiales</taxon>
        <taxon>Comamonadaceae</taxon>
        <taxon>Variovorax</taxon>
    </lineage>
</organism>
<dbReference type="RefSeq" id="WP_093195163.1">
    <property type="nucleotide sequence ID" value="NZ_RXOE01000001.1"/>
</dbReference>
<gene>
    <name evidence="1" type="ORF">EJP69_02655</name>
</gene>
<accession>A0A3S0H393</accession>